<evidence type="ECO:0000313" key="1">
    <source>
        <dbReference type="EMBL" id="RDI48523.1"/>
    </source>
</evidence>
<protein>
    <submittedName>
        <fullName evidence="1">Uncharacterized protein</fullName>
    </submittedName>
</protein>
<dbReference type="RefSeq" id="WP_068022813.1">
    <property type="nucleotide sequence ID" value="NZ_QQAZ01000008.1"/>
</dbReference>
<sequence>MTAVAWIALGTAILSFGFNIYNMVKANQDREWTRNELPRKRNAELRDELIGYLEALRTELKTAFEGIASGRDFPTEVTPEVDGAVNRLANFSEKLSDELERASLNVLTEKVRQVDIRWDLLGKEQQLIDGAAEPLKANQEAPEFEGLNKRFKEIERSIPMKQIDLRESIRDALKELQVRLEFLHFASSTGETRPGGIGLVPVRYREPK</sequence>
<dbReference type="EMBL" id="QQAZ01000008">
    <property type="protein sequence ID" value="RDI48523.1"/>
    <property type="molecule type" value="Genomic_DNA"/>
</dbReference>
<dbReference type="Proteomes" id="UP000255355">
    <property type="component" value="Unassembled WGS sequence"/>
</dbReference>
<evidence type="ECO:0000313" key="2">
    <source>
        <dbReference type="Proteomes" id="UP000255355"/>
    </source>
</evidence>
<organism evidence="1 2">
    <name type="scientific">Nocardia mexicana</name>
    <dbReference type="NCBI Taxonomy" id="279262"/>
    <lineage>
        <taxon>Bacteria</taxon>
        <taxon>Bacillati</taxon>
        <taxon>Actinomycetota</taxon>
        <taxon>Actinomycetes</taxon>
        <taxon>Mycobacteriales</taxon>
        <taxon>Nocardiaceae</taxon>
        <taxon>Nocardia</taxon>
    </lineage>
</organism>
<accession>A0A370H362</accession>
<name>A0A370H362_9NOCA</name>
<comment type="caution">
    <text evidence="1">The sequence shown here is derived from an EMBL/GenBank/DDBJ whole genome shotgun (WGS) entry which is preliminary data.</text>
</comment>
<dbReference type="AlphaFoldDB" id="A0A370H362"/>
<reference evidence="1 2" key="1">
    <citation type="submission" date="2018-07" db="EMBL/GenBank/DDBJ databases">
        <title>Genomic Encyclopedia of Type Strains, Phase IV (KMG-IV): sequencing the most valuable type-strain genomes for metagenomic binning, comparative biology and taxonomic classification.</title>
        <authorList>
            <person name="Goeker M."/>
        </authorList>
    </citation>
    <scope>NUCLEOTIDE SEQUENCE [LARGE SCALE GENOMIC DNA]</scope>
    <source>
        <strain evidence="1 2">DSM 44952</strain>
    </source>
</reference>
<gene>
    <name evidence="1" type="ORF">DFR68_108356</name>
</gene>
<proteinExistence type="predicted"/>
<keyword evidence="2" id="KW-1185">Reference proteome</keyword>